<dbReference type="OrthoDB" id="9816120at2"/>
<dbReference type="EMBL" id="MTBC01000004">
    <property type="protein sequence ID" value="OQD43145.1"/>
    <property type="molecule type" value="Genomic_DNA"/>
</dbReference>
<keyword evidence="2" id="KW-1133">Transmembrane helix</keyword>
<dbReference type="InterPro" id="IPR013517">
    <property type="entry name" value="FG-GAP"/>
</dbReference>
<keyword evidence="2" id="KW-0472">Membrane</keyword>
<gene>
    <name evidence="4" type="ORF">BUL40_08645</name>
</gene>
<dbReference type="AlphaFoldDB" id="A0A1V6LSJ5"/>
<keyword evidence="5" id="KW-1185">Reference proteome</keyword>
<reference evidence="4 5" key="1">
    <citation type="submission" date="2016-12" db="EMBL/GenBank/DDBJ databases">
        <authorList>
            <person name="Song W.-J."/>
            <person name="Kurnit D.M."/>
        </authorList>
    </citation>
    <scope>NUCLEOTIDE SEQUENCE [LARGE SCALE GENOMIC DNA]</scope>
    <source>
        <strain evidence="4 5">HSG9</strain>
    </source>
</reference>
<feature type="domain" description="ASPIC/UnbV" evidence="3">
    <location>
        <begin position="454"/>
        <end position="518"/>
    </location>
</feature>
<organism evidence="4 5">
    <name type="scientific">Croceivirga radicis</name>
    <dbReference type="NCBI Taxonomy" id="1929488"/>
    <lineage>
        <taxon>Bacteria</taxon>
        <taxon>Pseudomonadati</taxon>
        <taxon>Bacteroidota</taxon>
        <taxon>Flavobacteriia</taxon>
        <taxon>Flavobacteriales</taxon>
        <taxon>Flavobacteriaceae</taxon>
        <taxon>Croceivirga</taxon>
    </lineage>
</organism>
<dbReference type="Pfam" id="PF13517">
    <property type="entry name" value="FG-GAP_3"/>
    <property type="match status" value="2"/>
</dbReference>
<evidence type="ECO:0000313" key="5">
    <source>
        <dbReference type="Proteomes" id="UP000191680"/>
    </source>
</evidence>
<feature type="transmembrane region" description="Helical" evidence="2">
    <location>
        <begin position="532"/>
        <end position="552"/>
    </location>
</feature>
<dbReference type="InterPro" id="IPR027039">
    <property type="entry name" value="Crtac1"/>
</dbReference>
<dbReference type="SUPFAM" id="SSF69318">
    <property type="entry name" value="Integrin alpha N-terminal domain"/>
    <property type="match status" value="1"/>
</dbReference>
<dbReference type="Proteomes" id="UP000191680">
    <property type="component" value="Unassembled WGS sequence"/>
</dbReference>
<evidence type="ECO:0000256" key="1">
    <source>
        <dbReference type="ARBA" id="ARBA00022729"/>
    </source>
</evidence>
<accession>A0A1V6LSJ5</accession>
<comment type="caution">
    <text evidence="4">The sequence shown here is derived from an EMBL/GenBank/DDBJ whole genome shotgun (WGS) entry which is preliminary data.</text>
</comment>
<dbReference type="PANTHER" id="PTHR16026:SF0">
    <property type="entry name" value="CARTILAGE ACIDIC PROTEIN 1"/>
    <property type="match status" value="1"/>
</dbReference>
<evidence type="ECO:0000313" key="4">
    <source>
        <dbReference type="EMBL" id="OQD43145.1"/>
    </source>
</evidence>
<proteinExistence type="predicted"/>
<sequence length="557" mass="61699">MNKQQFLTIAFCSLTVFLQAQIFKEATKASNIDHVYKVYEGTFGGGAVVFDYNADGFEDVFLTGGMALDALYKNNKDGTFTNVYEYSGLGASKNYVTQGAISADVNKDGWVDLFITTINTKNNPKEIPRAKNLLFINNGNGTFLDKTDDYGLADLNSFSTGACFGDFNADGYPDIYVGNYFKNFEGKLGIIKDATIVSANQTAEGYLLLNQEGKTFVNVYQEYGLNHKGFGFGGVFTDFDNDGDQDLIVNQDFGYKAVPNLLYQNMYPKKTFKEVGKELGMDLKINAMGSAVGDIDNDGNLDYYMTNIKFNWLMYNEGSKGFKDRSKELGTYSFAISWGANFADFDNDGDVDLYVSNGDLNPNCVPMGNFFFVNQDGSFTDNSRFSNTNDYGIGRGSVVLDVENDGDLDILVVNQEPILEYPVESKTRLFLNEGTDNDWIKFRLKGKHFESNGTGAKVYVTSDNKTMVREVDGGGSSHLSQNSSTLHFGLGKNSVIEAVKVVWPDGSTQVVQNPKVNQLNIIEENIPKKSTLNLWFIGALVCLLILILSILYNRTKS</sequence>
<dbReference type="RefSeq" id="WP_080318922.1">
    <property type="nucleotide sequence ID" value="NZ_MTBC01000004.1"/>
</dbReference>
<keyword evidence="1" id="KW-0732">Signal</keyword>
<keyword evidence="2" id="KW-0812">Transmembrane</keyword>
<dbReference type="Pfam" id="PF07593">
    <property type="entry name" value="UnbV_ASPIC"/>
    <property type="match status" value="1"/>
</dbReference>
<dbReference type="PANTHER" id="PTHR16026">
    <property type="entry name" value="CARTILAGE ACIDIC PROTEIN 1"/>
    <property type="match status" value="1"/>
</dbReference>
<name>A0A1V6LSJ5_9FLAO</name>
<evidence type="ECO:0000256" key="2">
    <source>
        <dbReference type="SAM" id="Phobius"/>
    </source>
</evidence>
<dbReference type="InterPro" id="IPR028994">
    <property type="entry name" value="Integrin_alpha_N"/>
</dbReference>
<evidence type="ECO:0000259" key="3">
    <source>
        <dbReference type="Pfam" id="PF07593"/>
    </source>
</evidence>
<dbReference type="Gene3D" id="2.130.10.130">
    <property type="entry name" value="Integrin alpha, N-terminal"/>
    <property type="match status" value="1"/>
</dbReference>
<dbReference type="InterPro" id="IPR011519">
    <property type="entry name" value="UnbV_ASPIC"/>
</dbReference>
<protein>
    <recommendedName>
        <fullName evidence="3">ASPIC/UnbV domain-containing protein</fullName>
    </recommendedName>
</protein>